<dbReference type="PANTHER" id="PTHR13887">
    <property type="entry name" value="GLUTATHIONE S-TRANSFERASE KAPPA"/>
    <property type="match status" value="1"/>
</dbReference>
<dbReference type="Gene3D" id="3.40.30.10">
    <property type="entry name" value="Glutaredoxin"/>
    <property type="match status" value="1"/>
</dbReference>
<dbReference type="InterPro" id="IPR036249">
    <property type="entry name" value="Thioredoxin-like_sf"/>
</dbReference>
<dbReference type="Pfam" id="PF01323">
    <property type="entry name" value="DSBA"/>
    <property type="match status" value="1"/>
</dbReference>
<accession>A0ABU7R8P3</accession>
<evidence type="ECO:0000313" key="2">
    <source>
        <dbReference type="EMBL" id="MEE6146893.1"/>
    </source>
</evidence>
<dbReference type="PANTHER" id="PTHR13887:SF41">
    <property type="entry name" value="THIOREDOXIN SUPERFAMILY PROTEIN"/>
    <property type="match status" value="1"/>
</dbReference>
<sequence>MAGEQAKGAGEPGDACRPRHHVIMYLDVICEWCYLAHRVLETLRGEYDFDVDYRLMEIHPDVPEEGMPMTRHLHFPGRFYDDLDALGAPYGVAFNREKQFANTYLALVLLQCAKEAGQLGRVLDPLWDAYMLKGRNISLLPEIVHVTDACGLPRSLVAEAYANPAYAGELEDAYRQNHLDGGEGKVPFFRVDDEYVMRGAQDADTWRSLFGLLEEGPGGSGGPGA</sequence>
<protein>
    <submittedName>
        <fullName evidence="2">DsbA family protein</fullName>
    </submittedName>
</protein>
<comment type="caution">
    <text evidence="2">The sequence shown here is derived from an EMBL/GenBank/DDBJ whole genome shotgun (WGS) entry which is preliminary data.</text>
</comment>
<dbReference type="Proteomes" id="UP001332931">
    <property type="component" value="Unassembled WGS sequence"/>
</dbReference>
<proteinExistence type="predicted"/>
<gene>
    <name evidence="2" type="ORF">VXJ25_02605</name>
</gene>
<keyword evidence="3" id="KW-1185">Reference proteome</keyword>
<organism evidence="2 3">
    <name type="scientific">Olsenella absiana</name>
    <dbReference type="NCBI Taxonomy" id="3115222"/>
    <lineage>
        <taxon>Bacteria</taxon>
        <taxon>Bacillati</taxon>
        <taxon>Actinomycetota</taxon>
        <taxon>Coriobacteriia</taxon>
        <taxon>Coriobacteriales</taxon>
        <taxon>Atopobiaceae</taxon>
        <taxon>Olsenella</taxon>
    </lineage>
</organism>
<dbReference type="RefSeq" id="WP_330957660.1">
    <property type="nucleotide sequence ID" value="NZ_JAZGJQ010000002.1"/>
</dbReference>
<reference evidence="2 3" key="1">
    <citation type="submission" date="2024-01" db="EMBL/GenBank/DDBJ databases">
        <title>Description of Olsenella sp. nov., isolated from pig feces.</title>
        <authorList>
            <person name="Chang Y.-H."/>
        </authorList>
    </citation>
    <scope>NUCLEOTIDE SEQUENCE [LARGE SCALE GENOMIC DNA]</scope>
    <source>
        <strain evidence="2 3">YH-ols2223</strain>
    </source>
</reference>
<evidence type="ECO:0000313" key="3">
    <source>
        <dbReference type="Proteomes" id="UP001332931"/>
    </source>
</evidence>
<dbReference type="SUPFAM" id="SSF52833">
    <property type="entry name" value="Thioredoxin-like"/>
    <property type="match status" value="1"/>
</dbReference>
<evidence type="ECO:0000259" key="1">
    <source>
        <dbReference type="Pfam" id="PF01323"/>
    </source>
</evidence>
<dbReference type="InterPro" id="IPR001853">
    <property type="entry name" value="DSBA-like_thioredoxin_dom"/>
</dbReference>
<feature type="domain" description="DSBA-like thioredoxin" evidence="1">
    <location>
        <begin position="22"/>
        <end position="208"/>
    </location>
</feature>
<dbReference type="EMBL" id="JAZGJQ010000002">
    <property type="protein sequence ID" value="MEE6146893.1"/>
    <property type="molecule type" value="Genomic_DNA"/>
</dbReference>
<name>A0ABU7R8P3_9ACTN</name>